<dbReference type="RefSeq" id="WP_015961552.1">
    <property type="nucleotide sequence ID" value="NZ_CBCRUH010000001.1"/>
</dbReference>
<sequence>MNKIINKLEANTPSKHIQQHFKELLNIYLHNPCFTDAAFLNPPNPYVRPLRTSDTLNINYDSAVALPEVYTNKNLIINKLLLNIYEQDLLFLANGNACEAKKDFANFYNPYYTAIGKALLPKLEQLAFNFLKDEIEIIGNWTKPKLLDYLINTILEQEKETSELCEAIVGSNNPIRAAKMLLIQMAPDFLSEASAMARALPGSFGIEQSELMKVFIDEYGYGVHETKHSTLFEATMLSANLNPTIHYYYNDYLATSLMLVNYFHCICKNKSDWFKYIGTLYYTEASIPHFNKQISKTLKNILPNINTKYFDEHVHIDKHHRRMVLEKIIATSIDKYGEEIIEDILFGFEAFKLLQNLADTDLAKQIQFSDQLDESYFPSNYTLLAESLTFNETELEITSAHLHADDELFQVTRGELIFYPNSLSPIILKANHRIVIPKGRLHSTVSQSANTQYVVQPIEISTGA</sequence>
<dbReference type="InterPro" id="IPR014710">
    <property type="entry name" value="RmlC-like_jellyroll"/>
</dbReference>
<protein>
    <submittedName>
        <fullName evidence="1">Iron-containing redox enzyme family protein</fullName>
    </submittedName>
</protein>
<dbReference type="Pfam" id="PF14518">
    <property type="entry name" value="Haem_oxygenas_2"/>
    <property type="match status" value="1"/>
</dbReference>
<dbReference type="AlphaFoldDB" id="A0A3A6WGU7"/>
<organism evidence="1 2">
    <name type="scientific">Legionella pneumophila subsp. pneumophila</name>
    <dbReference type="NCBI Taxonomy" id="91891"/>
    <lineage>
        <taxon>Bacteria</taxon>
        <taxon>Pseudomonadati</taxon>
        <taxon>Pseudomonadota</taxon>
        <taxon>Gammaproteobacteria</taxon>
        <taxon>Legionellales</taxon>
        <taxon>Legionellaceae</taxon>
        <taxon>Legionella</taxon>
    </lineage>
</organism>
<dbReference type="InterPro" id="IPR011051">
    <property type="entry name" value="RmlC_Cupin_sf"/>
</dbReference>
<dbReference type="EMBL" id="QWDR01000001">
    <property type="protein sequence ID" value="RJY34679.1"/>
    <property type="molecule type" value="Genomic_DNA"/>
</dbReference>
<dbReference type="Proteomes" id="UP000277145">
    <property type="component" value="Unassembled WGS sequence"/>
</dbReference>
<dbReference type="SUPFAM" id="SSF48613">
    <property type="entry name" value="Heme oxygenase-like"/>
    <property type="match status" value="1"/>
</dbReference>
<dbReference type="SMR" id="A0A3A6WGU7"/>
<comment type="caution">
    <text evidence="1">The sequence shown here is derived from an EMBL/GenBank/DDBJ whole genome shotgun (WGS) entry which is preliminary data.</text>
</comment>
<reference evidence="1 2" key="1">
    <citation type="submission" date="2018-08" db="EMBL/GenBank/DDBJ databases">
        <title>Genome Sequences of Legionella pneumophila subsp. pneumophila Isolates, Recovered from a Drinking Water System in a Large Builging.</title>
        <authorList>
            <person name="Gomez-Alvarez V."/>
            <person name="Boczek L."/>
            <person name="King D."/>
            <person name="Pemberton A."/>
            <person name="Pfaller S."/>
            <person name="Rodgers M."/>
            <person name="Santodomingo J."/>
            <person name="Revetta R."/>
        </authorList>
    </citation>
    <scope>NUCLEOTIDE SEQUENCE [LARGE SCALE GENOMIC DNA]</scope>
    <source>
        <strain evidence="1 2">L01C.1</strain>
    </source>
</reference>
<dbReference type="SUPFAM" id="SSF51182">
    <property type="entry name" value="RmlC-like cupins"/>
    <property type="match status" value="1"/>
</dbReference>
<gene>
    <name evidence="1" type="ORF">D1H98_07845</name>
</gene>
<dbReference type="Gene3D" id="2.60.120.10">
    <property type="entry name" value="Jelly Rolls"/>
    <property type="match status" value="1"/>
</dbReference>
<dbReference type="SMART" id="SM01236">
    <property type="entry name" value="Haem_oxygenase_2"/>
    <property type="match status" value="1"/>
</dbReference>
<dbReference type="Gene3D" id="1.20.910.10">
    <property type="entry name" value="Heme oxygenase-like"/>
    <property type="match status" value="1"/>
</dbReference>
<proteinExistence type="predicted"/>
<evidence type="ECO:0000313" key="2">
    <source>
        <dbReference type="Proteomes" id="UP000277145"/>
    </source>
</evidence>
<name>A0A3A6WGU7_LEGPN</name>
<evidence type="ECO:0000313" key="1">
    <source>
        <dbReference type="EMBL" id="RJY34679.1"/>
    </source>
</evidence>
<accession>A0A3A6WGU7</accession>
<dbReference type="InterPro" id="IPR016084">
    <property type="entry name" value="Haem_Oase-like_multi-hlx"/>
</dbReference>